<dbReference type="GO" id="GO:0005654">
    <property type="term" value="C:nucleoplasm"/>
    <property type="evidence" value="ECO:0007669"/>
    <property type="project" value="UniProtKB-SubCell"/>
</dbReference>
<evidence type="ECO:0000313" key="7">
    <source>
        <dbReference type="EMBL" id="KAK1397991.1"/>
    </source>
</evidence>
<gene>
    <name evidence="7" type="ORF">POM88_007854</name>
</gene>
<evidence type="ECO:0000256" key="1">
    <source>
        <dbReference type="ARBA" id="ARBA00004642"/>
    </source>
</evidence>
<evidence type="ECO:0000256" key="5">
    <source>
        <dbReference type="SAM" id="MobiDB-lite"/>
    </source>
</evidence>
<reference evidence="7" key="1">
    <citation type="submission" date="2023-02" db="EMBL/GenBank/DDBJ databases">
        <title>Genome of toxic invasive species Heracleum sosnowskyi carries increased number of genes despite the absence of recent whole-genome duplications.</title>
        <authorList>
            <person name="Schelkunov M."/>
            <person name="Shtratnikova V."/>
            <person name="Makarenko M."/>
            <person name="Klepikova A."/>
            <person name="Omelchenko D."/>
            <person name="Novikova G."/>
            <person name="Obukhova E."/>
            <person name="Bogdanov V."/>
            <person name="Penin A."/>
            <person name="Logacheva M."/>
        </authorList>
    </citation>
    <scope>NUCLEOTIDE SEQUENCE</scope>
    <source>
        <strain evidence="7">Hsosn_3</strain>
        <tissue evidence="7">Leaf</tissue>
    </source>
</reference>
<dbReference type="InterPro" id="IPR003175">
    <property type="entry name" value="CDI_dom"/>
</dbReference>
<proteinExistence type="inferred from homology"/>
<dbReference type="InterPro" id="IPR044275">
    <property type="entry name" value="KRP"/>
</dbReference>
<dbReference type="GO" id="GO:0051726">
    <property type="term" value="P:regulation of cell cycle"/>
    <property type="evidence" value="ECO:0007669"/>
    <property type="project" value="InterPro"/>
</dbReference>
<dbReference type="EMBL" id="JAUIZM010000002">
    <property type="protein sequence ID" value="KAK1397991.1"/>
    <property type="molecule type" value="Genomic_DNA"/>
</dbReference>
<feature type="region of interest" description="Disordered" evidence="5">
    <location>
        <begin position="140"/>
        <end position="163"/>
    </location>
</feature>
<evidence type="ECO:0000256" key="2">
    <source>
        <dbReference type="ARBA" id="ARBA00010274"/>
    </source>
</evidence>
<comment type="caution">
    <text evidence="7">The sequence shown here is derived from an EMBL/GenBank/DDBJ whole genome shotgun (WGS) entry which is preliminary data.</text>
</comment>
<keyword evidence="3 7" id="KW-0649">Protein kinase inhibitor</keyword>
<keyword evidence="4" id="KW-0131">Cell cycle</keyword>
<dbReference type="PIRSF" id="PIRSF017811">
    <property type="entry name" value="CDK_inhib_pln"/>
    <property type="match status" value="1"/>
</dbReference>
<dbReference type="InterPro" id="IPR044898">
    <property type="entry name" value="CDI_dom_sf"/>
</dbReference>
<protein>
    <submittedName>
        <fullName evidence="7">Cyclin-dependent kinase inhibitor</fullName>
    </submittedName>
</protein>
<sequence>MGKYMRKAKITSDKSVTELSLSSLGVRTRAKTIALQRLQAANSDSSCYLQLRNRRLEKTSEAVKTRKLGVKEGCEQNPEVNLSGFDGNGGLGLKLRVVNSGSVGSGLVGCDRRSALGGESEDCFGEKYLEVEARGRSTRESTPCSLIKGSDSIGNPGSSTRRPLSLLPSDRQTCISMRQDITTTREIEEFFASVEGQQQKHFTEKYNFDVVNDLPLPGRFEWVRVCS</sequence>
<organism evidence="7 8">
    <name type="scientific">Heracleum sosnowskyi</name>
    <dbReference type="NCBI Taxonomy" id="360622"/>
    <lineage>
        <taxon>Eukaryota</taxon>
        <taxon>Viridiplantae</taxon>
        <taxon>Streptophyta</taxon>
        <taxon>Embryophyta</taxon>
        <taxon>Tracheophyta</taxon>
        <taxon>Spermatophyta</taxon>
        <taxon>Magnoliopsida</taxon>
        <taxon>eudicotyledons</taxon>
        <taxon>Gunneridae</taxon>
        <taxon>Pentapetalae</taxon>
        <taxon>asterids</taxon>
        <taxon>campanulids</taxon>
        <taxon>Apiales</taxon>
        <taxon>Apiaceae</taxon>
        <taxon>Apioideae</taxon>
        <taxon>apioid superclade</taxon>
        <taxon>Tordylieae</taxon>
        <taxon>Tordyliinae</taxon>
        <taxon>Heracleum</taxon>
    </lineage>
</organism>
<keyword evidence="8" id="KW-1185">Reference proteome</keyword>
<evidence type="ECO:0000313" key="8">
    <source>
        <dbReference type="Proteomes" id="UP001237642"/>
    </source>
</evidence>
<evidence type="ECO:0000256" key="3">
    <source>
        <dbReference type="ARBA" id="ARBA00023013"/>
    </source>
</evidence>
<evidence type="ECO:0000256" key="4">
    <source>
        <dbReference type="ARBA" id="ARBA00023306"/>
    </source>
</evidence>
<dbReference type="Proteomes" id="UP001237642">
    <property type="component" value="Unassembled WGS sequence"/>
</dbReference>
<dbReference type="AlphaFoldDB" id="A0AAD8J8B2"/>
<dbReference type="PANTHER" id="PTHR46776">
    <property type="entry name" value="CYCLIN-DEPENDENT KINASE INHIBITOR 4-RELATED"/>
    <property type="match status" value="1"/>
</dbReference>
<name>A0AAD8J8B2_9APIA</name>
<comment type="subcellular location">
    <subcellularLocation>
        <location evidence="1">Nucleus</location>
        <location evidence="1">Nucleoplasm</location>
    </subcellularLocation>
</comment>
<accession>A0AAD8J8B2</accession>
<dbReference type="GO" id="GO:0004861">
    <property type="term" value="F:cyclin-dependent protein serine/threonine kinase inhibitor activity"/>
    <property type="evidence" value="ECO:0007669"/>
    <property type="project" value="InterPro"/>
</dbReference>
<feature type="domain" description="Cyclin-dependent kinase inhibitor" evidence="6">
    <location>
        <begin position="183"/>
        <end position="225"/>
    </location>
</feature>
<reference evidence="7" key="2">
    <citation type="submission" date="2023-05" db="EMBL/GenBank/DDBJ databases">
        <authorList>
            <person name="Schelkunov M.I."/>
        </authorList>
    </citation>
    <scope>NUCLEOTIDE SEQUENCE</scope>
    <source>
        <strain evidence="7">Hsosn_3</strain>
        <tissue evidence="7">Leaf</tissue>
    </source>
</reference>
<dbReference type="Gene3D" id="4.10.365.10">
    <property type="entry name" value="p27"/>
    <property type="match status" value="1"/>
</dbReference>
<evidence type="ECO:0000259" key="6">
    <source>
        <dbReference type="Pfam" id="PF02234"/>
    </source>
</evidence>
<comment type="similarity">
    <text evidence="2">Belongs to the CDI family. ICK/KRP subfamily.</text>
</comment>
<dbReference type="Pfam" id="PF02234">
    <property type="entry name" value="CDI"/>
    <property type="match status" value="1"/>
</dbReference>